<dbReference type="RefSeq" id="WP_048850142.1">
    <property type="nucleotide sequence ID" value="NZ_BALE01000040.1"/>
</dbReference>
<reference evidence="3 4" key="1">
    <citation type="submission" date="2012-10" db="EMBL/GenBank/DDBJ databases">
        <title>Genome sequencing of Tanticharoenia sakaeratensis NBRC 103193.</title>
        <authorList>
            <person name="Azuma Y."/>
            <person name="Hadano H."/>
            <person name="Hirakawa H."/>
            <person name="Matsushita K."/>
        </authorList>
    </citation>
    <scope>NUCLEOTIDE SEQUENCE [LARGE SCALE GENOMIC DNA]</scope>
    <source>
        <strain evidence="3 4">NBRC 103193</strain>
    </source>
</reference>
<dbReference type="Gene3D" id="3.30.300.90">
    <property type="entry name" value="BolA-like"/>
    <property type="match status" value="1"/>
</dbReference>
<dbReference type="SUPFAM" id="SSF82657">
    <property type="entry name" value="BolA-like"/>
    <property type="match status" value="1"/>
</dbReference>
<comment type="similarity">
    <text evidence="1">Belongs to the BolA/IbaG family.</text>
</comment>
<dbReference type="STRING" id="1231623.Tasa_040_018"/>
<dbReference type="GO" id="GO:0016226">
    <property type="term" value="P:iron-sulfur cluster assembly"/>
    <property type="evidence" value="ECO:0007669"/>
    <property type="project" value="TreeGrafter"/>
</dbReference>
<dbReference type="AlphaFoldDB" id="A0A0D6MP26"/>
<dbReference type="Pfam" id="PF01722">
    <property type="entry name" value="BolA"/>
    <property type="match status" value="1"/>
</dbReference>
<dbReference type="InterPro" id="IPR002634">
    <property type="entry name" value="BolA"/>
</dbReference>
<feature type="region of interest" description="Disordered" evidence="2">
    <location>
        <begin position="1"/>
        <end position="21"/>
    </location>
</feature>
<dbReference type="EMBL" id="BALE01000040">
    <property type="protein sequence ID" value="GAN55196.1"/>
    <property type="molecule type" value="Genomic_DNA"/>
</dbReference>
<evidence type="ECO:0000256" key="1">
    <source>
        <dbReference type="RuleBase" id="RU003860"/>
    </source>
</evidence>
<dbReference type="InterPro" id="IPR036065">
    <property type="entry name" value="BolA-like_sf"/>
</dbReference>
<dbReference type="Proteomes" id="UP000032679">
    <property type="component" value="Unassembled WGS sequence"/>
</dbReference>
<dbReference type="PANTHER" id="PTHR46230">
    <property type="match status" value="1"/>
</dbReference>
<proteinExistence type="inferred from homology"/>
<evidence type="ECO:0000313" key="3">
    <source>
        <dbReference type="EMBL" id="GAN55196.1"/>
    </source>
</evidence>
<dbReference type="PIRSF" id="PIRSF003113">
    <property type="entry name" value="BolA"/>
    <property type="match status" value="1"/>
</dbReference>
<evidence type="ECO:0000256" key="2">
    <source>
        <dbReference type="SAM" id="MobiDB-lite"/>
    </source>
</evidence>
<accession>A0A0D6MP26</accession>
<gene>
    <name evidence="3" type="ORF">Tasa_040_018</name>
</gene>
<organism evidence="3 4">
    <name type="scientific">Tanticharoenia sakaeratensis NBRC 103193</name>
    <dbReference type="NCBI Taxonomy" id="1231623"/>
    <lineage>
        <taxon>Bacteria</taxon>
        <taxon>Pseudomonadati</taxon>
        <taxon>Pseudomonadota</taxon>
        <taxon>Alphaproteobacteria</taxon>
        <taxon>Acetobacterales</taxon>
        <taxon>Acetobacteraceae</taxon>
        <taxon>Tanticharoenia</taxon>
    </lineage>
</organism>
<dbReference type="OrthoDB" id="9811118at2"/>
<sequence length="109" mass="11802">MAHVHGTGDDGTTGRGDGPRARRIAAILRDALAPTVLDVQDDSARHAHHAGMRGHPEGSETHFDVLVTSARFEGLSRVQRHRLVHDLLKDEFATGLHALSLHLDVADHA</sequence>
<evidence type="ECO:0000313" key="4">
    <source>
        <dbReference type="Proteomes" id="UP000032679"/>
    </source>
</evidence>
<comment type="caution">
    <text evidence="3">The sequence shown here is derived from an EMBL/GenBank/DDBJ whole genome shotgun (WGS) entry which is preliminary data.</text>
</comment>
<keyword evidence="4" id="KW-1185">Reference proteome</keyword>
<protein>
    <submittedName>
        <fullName evidence="3">BolA protein</fullName>
    </submittedName>
</protein>
<dbReference type="PANTHER" id="PTHR46230:SF3">
    <property type="entry name" value="SUFE-LIKE PROTEIN 1, CHLOROPLASTIC_MITOCHONDRIAL"/>
    <property type="match status" value="1"/>
</dbReference>
<name>A0A0D6MP26_9PROT</name>